<reference evidence="4 5" key="1">
    <citation type="submission" date="2019-05" db="EMBL/GenBank/DDBJ databases">
        <title>Nesterenkonia sp. GY074 isolated from the Southern Atlantic Ocean.</title>
        <authorList>
            <person name="Zhang G."/>
        </authorList>
    </citation>
    <scope>NUCLEOTIDE SEQUENCE [LARGE SCALE GENOMIC DNA]</scope>
    <source>
        <strain evidence="4 5">GY074</strain>
    </source>
</reference>
<gene>
    <name evidence="4" type="ORF">FEF26_14300</name>
</gene>
<dbReference type="InterPro" id="IPR011108">
    <property type="entry name" value="RMMBL"/>
</dbReference>
<dbReference type="InterPro" id="IPR050698">
    <property type="entry name" value="MBL"/>
</dbReference>
<name>A0A5R9B789_9MICC</name>
<dbReference type="SUPFAM" id="SSF56281">
    <property type="entry name" value="Metallo-hydrolase/oxidoreductase"/>
    <property type="match status" value="1"/>
</dbReference>
<evidence type="ECO:0000256" key="1">
    <source>
        <dbReference type="ARBA" id="ARBA00022801"/>
    </source>
</evidence>
<dbReference type="EMBL" id="VAVZ01000056">
    <property type="protein sequence ID" value="TLP92895.1"/>
    <property type="molecule type" value="Genomic_DNA"/>
</dbReference>
<evidence type="ECO:0000313" key="5">
    <source>
        <dbReference type="Proteomes" id="UP000310458"/>
    </source>
</evidence>
<dbReference type="CDD" id="cd16295">
    <property type="entry name" value="TTHA0252-CPSF-like_MBL-fold"/>
    <property type="match status" value="1"/>
</dbReference>
<dbReference type="PANTHER" id="PTHR11203">
    <property type="entry name" value="CLEAVAGE AND POLYADENYLATION SPECIFICITY FACTOR FAMILY MEMBER"/>
    <property type="match status" value="1"/>
</dbReference>
<sequence length="454" mass="49964">MAGLTLTSLGGAGTVTGSKHLLEHDGDRILIDCGLFQGQKNLRELNWRPLPVDASSIDAVILTHAHLDHCGYLPRLVRDGFTGPIICTEATRDVAELILKDSAWLQEKDAAFLNRIKKTKHSPALPLYDTRDAQRALDAFITYPFVQPFQTPNGATVRFRRAGHILGAATADIQWGGRRVVFSGDLGKYDDPVMFDPEPVPEADYVVIESTYGDRLHDVSHAAERLAEVVERTTRRGGTVLIPSFAVGRAQTLLYYLWSLRHSGQLPAVPIYLDSPMAINASRLMSDHPNDHRLDSPTSKAVDSLATYTRHPEDSKRISRSREPKIVISASGMATGGRILHHLKVFGPDRRSTILLAGYQAAGTRGRSLLQGAEDIKIHGEWVPINADVANLPGLSAHADASGLMRWLAGFRTAPKKVFIVHGEPQAADTLRSRIDRDLSWKAVVPQQNQVFKL</sequence>
<dbReference type="Pfam" id="PF00753">
    <property type="entry name" value="Lactamase_B"/>
    <property type="match status" value="1"/>
</dbReference>
<dbReference type="RefSeq" id="WP_138254214.1">
    <property type="nucleotide sequence ID" value="NZ_VAVZ01000056.1"/>
</dbReference>
<keyword evidence="1 4" id="KW-0378">Hydrolase</keyword>
<dbReference type="InterPro" id="IPR001279">
    <property type="entry name" value="Metallo-B-lactamas"/>
</dbReference>
<evidence type="ECO:0000259" key="2">
    <source>
        <dbReference type="SMART" id="SM00849"/>
    </source>
</evidence>
<dbReference type="GO" id="GO:0016787">
    <property type="term" value="F:hydrolase activity"/>
    <property type="evidence" value="ECO:0007669"/>
    <property type="project" value="UniProtKB-KW"/>
</dbReference>
<dbReference type="Pfam" id="PF10996">
    <property type="entry name" value="Beta-Casp"/>
    <property type="match status" value="1"/>
</dbReference>
<dbReference type="GO" id="GO:0004521">
    <property type="term" value="F:RNA endonuclease activity"/>
    <property type="evidence" value="ECO:0007669"/>
    <property type="project" value="TreeGrafter"/>
</dbReference>
<dbReference type="Pfam" id="PF07521">
    <property type="entry name" value="RMMBL"/>
    <property type="match status" value="1"/>
</dbReference>
<comment type="caution">
    <text evidence="4">The sequence shown here is derived from an EMBL/GenBank/DDBJ whole genome shotgun (WGS) entry which is preliminary data.</text>
</comment>
<dbReference type="InterPro" id="IPR036866">
    <property type="entry name" value="RibonucZ/Hydroxyglut_hydro"/>
</dbReference>
<dbReference type="SMART" id="SM01027">
    <property type="entry name" value="Beta-Casp"/>
    <property type="match status" value="1"/>
</dbReference>
<keyword evidence="5" id="KW-1185">Reference proteome</keyword>
<proteinExistence type="predicted"/>
<dbReference type="Proteomes" id="UP000310458">
    <property type="component" value="Unassembled WGS sequence"/>
</dbReference>
<feature type="domain" description="Beta-Casp" evidence="3">
    <location>
        <begin position="250"/>
        <end position="369"/>
    </location>
</feature>
<dbReference type="SMART" id="SM00849">
    <property type="entry name" value="Lactamase_B"/>
    <property type="match status" value="1"/>
</dbReference>
<evidence type="ECO:0000313" key="4">
    <source>
        <dbReference type="EMBL" id="TLP92895.1"/>
    </source>
</evidence>
<dbReference type="Gene3D" id="3.40.50.10890">
    <property type="match status" value="1"/>
</dbReference>
<evidence type="ECO:0000259" key="3">
    <source>
        <dbReference type="SMART" id="SM01027"/>
    </source>
</evidence>
<dbReference type="OrthoDB" id="2971563at2"/>
<dbReference type="Gene3D" id="3.60.15.10">
    <property type="entry name" value="Ribonuclease Z/Hydroxyacylglutathione hydrolase-like"/>
    <property type="match status" value="1"/>
</dbReference>
<dbReference type="InterPro" id="IPR022712">
    <property type="entry name" value="Beta_Casp"/>
</dbReference>
<organism evidence="4 5">
    <name type="scientific">Nesterenkonia salmonea</name>
    <dbReference type="NCBI Taxonomy" id="1804987"/>
    <lineage>
        <taxon>Bacteria</taxon>
        <taxon>Bacillati</taxon>
        <taxon>Actinomycetota</taxon>
        <taxon>Actinomycetes</taxon>
        <taxon>Micrococcales</taxon>
        <taxon>Micrococcaceae</taxon>
        <taxon>Nesterenkonia</taxon>
    </lineage>
</organism>
<feature type="domain" description="Metallo-beta-lactamase" evidence="2">
    <location>
        <begin position="16"/>
        <end position="245"/>
    </location>
</feature>
<protein>
    <submittedName>
        <fullName evidence="4">MBL fold metallo-hydrolase</fullName>
    </submittedName>
</protein>
<dbReference type="AlphaFoldDB" id="A0A5R9B789"/>
<dbReference type="PANTHER" id="PTHR11203:SF37">
    <property type="entry name" value="INTEGRATOR COMPLEX SUBUNIT 11"/>
    <property type="match status" value="1"/>
</dbReference>
<accession>A0A5R9B789</accession>